<evidence type="ECO:0000313" key="1">
    <source>
        <dbReference type="EMBL" id="SDN75664.1"/>
    </source>
</evidence>
<keyword evidence="2" id="KW-1185">Reference proteome</keyword>
<proteinExistence type="predicted"/>
<gene>
    <name evidence="1" type="ORF">SAMN05216498_3008</name>
</gene>
<evidence type="ECO:0000313" key="2">
    <source>
        <dbReference type="Proteomes" id="UP000199334"/>
    </source>
</evidence>
<name>A0A1H0DZP6_9BACI</name>
<organism evidence="1 2">
    <name type="scientific">Tenuibacillus multivorans</name>
    <dbReference type="NCBI Taxonomy" id="237069"/>
    <lineage>
        <taxon>Bacteria</taxon>
        <taxon>Bacillati</taxon>
        <taxon>Bacillota</taxon>
        <taxon>Bacilli</taxon>
        <taxon>Bacillales</taxon>
        <taxon>Bacillaceae</taxon>
        <taxon>Tenuibacillus</taxon>
    </lineage>
</organism>
<dbReference type="RefSeq" id="WP_093857401.1">
    <property type="nucleotide sequence ID" value="NZ_BJVZ01000005.1"/>
</dbReference>
<dbReference type="AlphaFoldDB" id="A0A1H0DZP6"/>
<dbReference type="OrthoDB" id="2866647at2"/>
<reference evidence="1 2" key="1">
    <citation type="submission" date="2016-10" db="EMBL/GenBank/DDBJ databases">
        <authorList>
            <person name="de Groot N.N."/>
        </authorList>
    </citation>
    <scope>NUCLEOTIDE SEQUENCE [LARGE SCALE GENOMIC DNA]</scope>
    <source>
        <strain evidence="1 2">CGMCC 1.3442</strain>
    </source>
</reference>
<dbReference type="EMBL" id="FNIG01000008">
    <property type="protein sequence ID" value="SDN75664.1"/>
    <property type="molecule type" value="Genomic_DNA"/>
</dbReference>
<sequence length="252" mass="29797">MSEAIYNLTAKHIDVGFREKNQGLIEKETDYIINKIVTVMLTLFSDKIEGITFNKYGMAFNHEYLFSEKHRNNLVKWLEILTEIKYLSSDLEFGKMKVDFENWYYKMGGEKVGFHYHENYLLTPKEASELMGVSKVTFNKYVKQGLECIDTSSHRKIPKYVVELWNDPVYSIRMQMIYQQVKMREQTPLERLQEINNEITLLQVKYNNPSFKETFASLNGDELDDPTDYYSWRDLEEEKEAIIKQIGGKSLE</sequence>
<accession>A0A1H0DZP6</accession>
<dbReference type="Proteomes" id="UP000199334">
    <property type="component" value="Unassembled WGS sequence"/>
</dbReference>
<protein>
    <submittedName>
        <fullName evidence="1">Uncharacterized protein</fullName>
    </submittedName>
</protein>